<evidence type="ECO:0000256" key="7">
    <source>
        <dbReference type="ARBA" id="ARBA00023136"/>
    </source>
</evidence>
<keyword evidence="6 9" id="KW-1133">Transmembrane helix</keyword>
<organism evidence="11 12">
    <name type="scientific">Trichomonas vaginalis (strain ATCC PRA-98 / G3)</name>
    <dbReference type="NCBI Taxonomy" id="412133"/>
    <lineage>
        <taxon>Eukaryota</taxon>
        <taxon>Metamonada</taxon>
        <taxon>Parabasalia</taxon>
        <taxon>Trichomonadida</taxon>
        <taxon>Trichomonadidae</taxon>
        <taxon>Trichomonas</taxon>
    </lineage>
</organism>
<dbReference type="VEuPathDB" id="TrichDB:TVAG_394440"/>
<keyword evidence="3" id="KW-0813">Transport</keyword>
<dbReference type="STRING" id="5722.A2DWG0"/>
<accession>A2DWG0</accession>
<comment type="subcellular location">
    <subcellularLocation>
        <location evidence="1">Membrane</location>
        <topology evidence="1">Multi-pass membrane protein</topology>
    </subcellularLocation>
</comment>
<feature type="region of interest" description="Disordered" evidence="8">
    <location>
        <begin position="1"/>
        <end position="45"/>
    </location>
</feature>
<feature type="transmembrane region" description="Helical" evidence="9">
    <location>
        <begin position="203"/>
        <end position="226"/>
    </location>
</feature>
<feature type="transmembrane region" description="Helical" evidence="9">
    <location>
        <begin position="279"/>
        <end position="300"/>
    </location>
</feature>
<evidence type="ECO:0000256" key="9">
    <source>
        <dbReference type="SAM" id="Phobius"/>
    </source>
</evidence>
<dbReference type="eggNOG" id="KOG1305">
    <property type="taxonomic scope" value="Eukaryota"/>
</dbReference>
<evidence type="ECO:0000313" key="11">
    <source>
        <dbReference type="EMBL" id="EAY15300.1"/>
    </source>
</evidence>
<keyword evidence="5" id="KW-0029">Amino-acid transport</keyword>
<comment type="similarity">
    <text evidence="2">Belongs to the amino acid/polyamine transporter 2 family.</text>
</comment>
<feature type="transmembrane region" description="Helical" evidence="9">
    <location>
        <begin position="86"/>
        <end position="109"/>
    </location>
</feature>
<evidence type="ECO:0000256" key="8">
    <source>
        <dbReference type="SAM" id="MobiDB-lite"/>
    </source>
</evidence>
<dbReference type="OMA" id="KYALMME"/>
<dbReference type="SMR" id="A2DWG0"/>
<evidence type="ECO:0000256" key="3">
    <source>
        <dbReference type="ARBA" id="ARBA00022448"/>
    </source>
</evidence>
<keyword evidence="7 9" id="KW-0472">Membrane</keyword>
<dbReference type="EMBL" id="DS113258">
    <property type="protein sequence ID" value="EAY15300.1"/>
    <property type="molecule type" value="Genomic_DNA"/>
</dbReference>
<evidence type="ECO:0000256" key="1">
    <source>
        <dbReference type="ARBA" id="ARBA00004141"/>
    </source>
</evidence>
<proteinExistence type="inferred from homology"/>
<dbReference type="VEuPathDB" id="TrichDB:TVAGG3_0428630"/>
<evidence type="ECO:0000256" key="6">
    <source>
        <dbReference type="ARBA" id="ARBA00022989"/>
    </source>
</evidence>
<reference evidence="11" key="2">
    <citation type="journal article" date="2007" name="Science">
        <title>Draft genome sequence of the sexually transmitted pathogen Trichomonas vaginalis.</title>
        <authorList>
            <person name="Carlton J.M."/>
            <person name="Hirt R.P."/>
            <person name="Silva J.C."/>
            <person name="Delcher A.L."/>
            <person name="Schatz M."/>
            <person name="Zhao Q."/>
            <person name="Wortman J.R."/>
            <person name="Bidwell S.L."/>
            <person name="Alsmark U.C.M."/>
            <person name="Besteiro S."/>
            <person name="Sicheritz-Ponten T."/>
            <person name="Noel C.J."/>
            <person name="Dacks J.B."/>
            <person name="Foster P.G."/>
            <person name="Simillion C."/>
            <person name="Van de Peer Y."/>
            <person name="Miranda-Saavedra D."/>
            <person name="Barton G.J."/>
            <person name="Westrop G.D."/>
            <person name="Mueller S."/>
            <person name="Dessi D."/>
            <person name="Fiori P.L."/>
            <person name="Ren Q."/>
            <person name="Paulsen I."/>
            <person name="Zhang H."/>
            <person name="Bastida-Corcuera F.D."/>
            <person name="Simoes-Barbosa A."/>
            <person name="Brown M.T."/>
            <person name="Hayes R.D."/>
            <person name="Mukherjee M."/>
            <person name="Okumura C.Y."/>
            <person name="Schneider R."/>
            <person name="Smith A.J."/>
            <person name="Vanacova S."/>
            <person name="Villalvazo M."/>
            <person name="Haas B.J."/>
            <person name="Pertea M."/>
            <person name="Feldblyum T.V."/>
            <person name="Utterback T.R."/>
            <person name="Shu C.L."/>
            <person name="Osoegawa K."/>
            <person name="de Jong P.J."/>
            <person name="Hrdy I."/>
            <person name="Horvathova L."/>
            <person name="Zubacova Z."/>
            <person name="Dolezal P."/>
            <person name="Malik S.B."/>
            <person name="Logsdon J.M. Jr."/>
            <person name="Henze K."/>
            <person name="Gupta A."/>
            <person name="Wang C.C."/>
            <person name="Dunne R.L."/>
            <person name="Upcroft J.A."/>
            <person name="Upcroft P."/>
            <person name="White O."/>
            <person name="Salzberg S.L."/>
            <person name="Tang P."/>
            <person name="Chiu C.-H."/>
            <person name="Lee Y.-S."/>
            <person name="Embley T.M."/>
            <person name="Coombs G.H."/>
            <person name="Mottram J.C."/>
            <person name="Tachezy J."/>
            <person name="Fraser-Liggett C.M."/>
            <person name="Johnson P.J."/>
        </authorList>
    </citation>
    <scope>NUCLEOTIDE SEQUENCE [LARGE SCALE GENOMIC DNA]</scope>
    <source>
        <strain evidence="11">G3</strain>
    </source>
</reference>
<dbReference type="FunCoup" id="A2DWG0">
    <property type="interactions" value="288"/>
</dbReference>
<dbReference type="InParanoid" id="A2DWG0"/>
<keyword evidence="4 9" id="KW-0812">Transmembrane</keyword>
<protein>
    <submittedName>
        <fullName evidence="11">Transmembrane amino acid transporter protein</fullName>
    </submittedName>
</protein>
<feature type="transmembrane region" description="Helical" evidence="9">
    <location>
        <begin position="320"/>
        <end position="339"/>
    </location>
</feature>
<evidence type="ECO:0000256" key="4">
    <source>
        <dbReference type="ARBA" id="ARBA00022692"/>
    </source>
</evidence>
<dbReference type="GO" id="GO:0016020">
    <property type="term" value="C:membrane"/>
    <property type="evidence" value="ECO:0007669"/>
    <property type="project" value="UniProtKB-SubCell"/>
</dbReference>
<name>A2DWG0_TRIV3</name>
<feature type="transmembrane region" description="Helical" evidence="9">
    <location>
        <begin position="423"/>
        <end position="445"/>
    </location>
</feature>
<sequence length="458" mass="50601">MSQDQQAQVADQLIVEQTLPTDHAHNDQEDPTPVQSPEKKGDFEKFDAEEEQENEGYFGTIMNLLNSILGIEILAGPFAFRPTGLIPSLFLLGIMGALSNIATSMLIKLEKLSDSKSLDDLSFAVLGGTGQTIVSILTLIFCITCNLAYLIIAVNNIVLWFSKVLNLAEPLWRRSVTALIYSLLLPVPLSFPKSIRFLSYLSTFTILLMLFYFGSFIAQGIIYFAINKNKAANTFSLGRLGDGINVFQSISLLSLGFTLPLTSLPILEKFNKEVKPRRISLFITTILAFIIIAIPSGLGYAMFGDDTKQIILDNFDNDKLFIAVGASFFIATTFSYPCLNRQILSSWSAIIYSEGDPFKLDKCKYAAIQFISHVFPVALVMVVPRSGPVLQICGAIGGCIVDFSIPALLWLVGKRPSWKQWDLYACILLFLFGLVSCGISLYFGINDIIEEVKGTPKK</sequence>
<reference evidence="11" key="1">
    <citation type="submission" date="2006-10" db="EMBL/GenBank/DDBJ databases">
        <authorList>
            <person name="Amadeo P."/>
            <person name="Zhao Q."/>
            <person name="Wortman J."/>
            <person name="Fraser-Liggett C."/>
            <person name="Carlton J."/>
        </authorList>
    </citation>
    <scope>NUCLEOTIDE SEQUENCE</scope>
    <source>
        <strain evidence="11">G3</strain>
    </source>
</reference>
<evidence type="ECO:0000259" key="10">
    <source>
        <dbReference type="Pfam" id="PF01490"/>
    </source>
</evidence>
<dbReference type="OrthoDB" id="28208at2759"/>
<gene>
    <name evidence="11" type="ORF">TVAG_394440</name>
</gene>
<feature type="transmembrane region" description="Helical" evidence="9">
    <location>
        <begin position="389"/>
        <end position="411"/>
    </location>
</feature>
<dbReference type="Proteomes" id="UP000001542">
    <property type="component" value="Unassembled WGS sequence"/>
</dbReference>
<dbReference type="RefSeq" id="XP_001327523.1">
    <property type="nucleotide sequence ID" value="XM_001327488.1"/>
</dbReference>
<evidence type="ECO:0000256" key="5">
    <source>
        <dbReference type="ARBA" id="ARBA00022970"/>
    </source>
</evidence>
<evidence type="ECO:0000313" key="12">
    <source>
        <dbReference type="Proteomes" id="UP000001542"/>
    </source>
</evidence>
<feature type="transmembrane region" description="Helical" evidence="9">
    <location>
        <begin position="365"/>
        <end position="383"/>
    </location>
</feature>
<dbReference type="PANTHER" id="PTHR22950:SF458">
    <property type="entry name" value="SODIUM-COUPLED NEUTRAL AMINO ACID TRANSPORTER 11-RELATED"/>
    <property type="match status" value="1"/>
</dbReference>
<feature type="transmembrane region" description="Helical" evidence="9">
    <location>
        <begin position="246"/>
        <end position="267"/>
    </location>
</feature>
<dbReference type="KEGG" id="tva:4773302"/>
<dbReference type="PANTHER" id="PTHR22950">
    <property type="entry name" value="AMINO ACID TRANSPORTER"/>
    <property type="match status" value="1"/>
</dbReference>
<dbReference type="Pfam" id="PF01490">
    <property type="entry name" value="Aa_trans"/>
    <property type="match status" value="1"/>
</dbReference>
<evidence type="ECO:0000256" key="2">
    <source>
        <dbReference type="ARBA" id="ARBA00008066"/>
    </source>
</evidence>
<keyword evidence="12" id="KW-1185">Reference proteome</keyword>
<dbReference type="InterPro" id="IPR013057">
    <property type="entry name" value="AA_transpt_TM"/>
</dbReference>
<feature type="transmembrane region" description="Helical" evidence="9">
    <location>
        <begin position="121"/>
        <end position="152"/>
    </location>
</feature>
<dbReference type="AlphaFoldDB" id="A2DWG0"/>
<dbReference type="GO" id="GO:0006865">
    <property type="term" value="P:amino acid transport"/>
    <property type="evidence" value="ECO:0007669"/>
    <property type="project" value="UniProtKB-KW"/>
</dbReference>
<feature type="domain" description="Amino acid transporter transmembrane" evidence="10">
    <location>
        <begin position="60"/>
        <end position="445"/>
    </location>
</feature>